<name>A0A413E0I5_BACSE</name>
<accession>A0A413E0I5</accession>
<dbReference type="Proteomes" id="UP000284777">
    <property type="component" value="Unassembled WGS sequence"/>
</dbReference>
<dbReference type="EMBL" id="QSBD01000017">
    <property type="protein sequence ID" value="RGW96276.1"/>
    <property type="molecule type" value="Genomic_DNA"/>
</dbReference>
<gene>
    <name evidence="1" type="ORF">DWV41_11275</name>
</gene>
<reference evidence="1 2" key="1">
    <citation type="submission" date="2018-08" db="EMBL/GenBank/DDBJ databases">
        <title>A genome reference for cultivated species of the human gut microbiota.</title>
        <authorList>
            <person name="Zou Y."/>
            <person name="Xue W."/>
            <person name="Luo G."/>
        </authorList>
    </citation>
    <scope>NUCLEOTIDE SEQUENCE [LARGE SCALE GENOMIC DNA]</scope>
    <source>
        <strain evidence="1 2">AF05-4</strain>
    </source>
</reference>
<evidence type="ECO:0000313" key="2">
    <source>
        <dbReference type="Proteomes" id="UP000284777"/>
    </source>
</evidence>
<organism evidence="1 2">
    <name type="scientific">Bacteroides stercoris</name>
    <dbReference type="NCBI Taxonomy" id="46506"/>
    <lineage>
        <taxon>Bacteria</taxon>
        <taxon>Pseudomonadati</taxon>
        <taxon>Bacteroidota</taxon>
        <taxon>Bacteroidia</taxon>
        <taxon>Bacteroidales</taxon>
        <taxon>Bacteroidaceae</taxon>
        <taxon>Bacteroides</taxon>
    </lineage>
</organism>
<dbReference type="AlphaFoldDB" id="A0A413E0I5"/>
<proteinExistence type="predicted"/>
<evidence type="ECO:0000313" key="1">
    <source>
        <dbReference type="EMBL" id="RGW96276.1"/>
    </source>
</evidence>
<sequence>MTAVFCCAGITGCSNDDPAIPLPPPTLEEGEKNEITLKDENYNKYIGNDVIGEGIANYYLVLSSTECKLDERGFPMPVADGDMLVIDLYATPSTGEKITIPEGSYRIGFKQNPFTFNIDNTMVIRNREAKLQYEAVTGGTVTVTNDASGNSNMDCELELANGTIVYYHFAGSPEFEDITDTWGAESTLKVDMIDTKFTDVQAFYYGNMFETATGNFMVYFYTDGFADDMQKEGSMLALCLFSNLANNPVQAKIEDGEYKVVPLTEGYGPTFTLMGGIPINGTPFGTYALKVDADGYSGTGFIDSGVVKVSRETNTNNYTFEYELLTDNKKKVSGSITKELIIEDMSDDGGDAFISNLEEDINTNLPEVQEATWTWKGTITGADNKQLDLWSVWLQASQGDAMVFEFATDLGLNGQIPDGTYTTDTHSWAERFTTSTAVAGYLWDGAPRGCWYLHFREEEGDYFHMDINAPAIEEGKVTVQKQADGNFKFEWNFIDDAPGKHKITGNWTGPLRAYNPDIDGEKVLFGKHCPTLTDWSLVQDKLNEKAIKLNRYNIKH</sequence>
<protein>
    <submittedName>
        <fullName evidence="1">Uncharacterized protein</fullName>
    </submittedName>
</protein>
<comment type="caution">
    <text evidence="1">The sequence shown here is derived from an EMBL/GenBank/DDBJ whole genome shotgun (WGS) entry which is preliminary data.</text>
</comment>